<reference evidence="2" key="1">
    <citation type="journal article" date="2014" name="Int. J. Syst. Evol. Microbiol.">
        <title>Complete genome sequence of Corynebacterium casei LMG S-19264T (=DSM 44701T), isolated from a smear-ripened cheese.</title>
        <authorList>
            <consortium name="US DOE Joint Genome Institute (JGI-PGF)"/>
            <person name="Walter F."/>
            <person name="Albersmeier A."/>
            <person name="Kalinowski J."/>
            <person name="Ruckert C."/>
        </authorList>
    </citation>
    <scope>NUCLEOTIDE SEQUENCE</scope>
    <source>
        <strain evidence="2">JCM 17251</strain>
    </source>
</reference>
<feature type="transmembrane region" description="Helical" evidence="1">
    <location>
        <begin position="37"/>
        <end position="58"/>
    </location>
</feature>
<gene>
    <name evidence="2" type="ORF">GCM10007971_25230</name>
</gene>
<keyword evidence="3" id="KW-1185">Reference proteome</keyword>
<reference evidence="2" key="2">
    <citation type="submission" date="2020-09" db="EMBL/GenBank/DDBJ databases">
        <authorList>
            <person name="Sun Q."/>
            <person name="Ohkuma M."/>
        </authorList>
    </citation>
    <scope>NUCLEOTIDE SEQUENCE</scope>
    <source>
        <strain evidence="2">JCM 17251</strain>
    </source>
</reference>
<keyword evidence="1" id="KW-0472">Membrane</keyword>
<dbReference type="EMBL" id="BMOS01000018">
    <property type="protein sequence ID" value="GGN60815.1"/>
    <property type="molecule type" value="Genomic_DNA"/>
</dbReference>
<protein>
    <submittedName>
        <fullName evidence="2">Uncharacterized protein</fullName>
    </submittedName>
</protein>
<comment type="caution">
    <text evidence="2">The sequence shown here is derived from an EMBL/GenBank/DDBJ whole genome shotgun (WGS) entry which is preliminary data.</text>
</comment>
<evidence type="ECO:0000256" key="1">
    <source>
        <dbReference type="SAM" id="Phobius"/>
    </source>
</evidence>
<evidence type="ECO:0000313" key="2">
    <source>
        <dbReference type="EMBL" id="GGN60815.1"/>
    </source>
</evidence>
<dbReference type="AlphaFoldDB" id="A0A917Y1C6"/>
<keyword evidence="1" id="KW-0812">Transmembrane</keyword>
<proteinExistence type="predicted"/>
<dbReference type="RefSeq" id="WP_188857887.1">
    <property type="nucleotide sequence ID" value="NZ_BMOS01000018.1"/>
</dbReference>
<name>A0A917Y1C6_9BACI</name>
<accession>A0A917Y1C6</accession>
<feature type="transmembrane region" description="Helical" evidence="1">
    <location>
        <begin position="6"/>
        <end position="25"/>
    </location>
</feature>
<dbReference type="Proteomes" id="UP000624041">
    <property type="component" value="Unassembled WGS sequence"/>
</dbReference>
<evidence type="ECO:0000313" key="3">
    <source>
        <dbReference type="Proteomes" id="UP000624041"/>
    </source>
</evidence>
<keyword evidence="1" id="KW-1133">Transmembrane helix</keyword>
<sequence length="62" mass="7169">MIIQWEIITGFLAIWGISYLLLRKYYDKKKGLSKKGFILFFTAMFVLFVIMGIVGFLAGRNS</sequence>
<organism evidence="2 3">
    <name type="scientific">Oceanobacillus indicireducens</name>
    <dbReference type="NCBI Taxonomy" id="1004261"/>
    <lineage>
        <taxon>Bacteria</taxon>
        <taxon>Bacillati</taxon>
        <taxon>Bacillota</taxon>
        <taxon>Bacilli</taxon>
        <taxon>Bacillales</taxon>
        <taxon>Bacillaceae</taxon>
        <taxon>Oceanobacillus</taxon>
    </lineage>
</organism>